<reference evidence="1 2" key="1">
    <citation type="submission" date="2020-07" db="EMBL/GenBank/DDBJ databases">
        <title>Comparative genomics of pyrophilous fungi reveals a link between fire events and developmental genes.</title>
        <authorList>
            <consortium name="DOE Joint Genome Institute"/>
            <person name="Steindorff A.S."/>
            <person name="Carver A."/>
            <person name="Calhoun S."/>
            <person name="Stillman K."/>
            <person name="Liu H."/>
            <person name="Lipzen A."/>
            <person name="Pangilinan J."/>
            <person name="Labutti K."/>
            <person name="Bruns T.D."/>
            <person name="Grigoriev I.V."/>
        </authorList>
    </citation>
    <scope>NUCLEOTIDE SEQUENCE [LARGE SCALE GENOMIC DNA]</scope>
    <source>
        <strain evidence="1 2">CBS 144469</strain>
    </source>
</reference>
<dbReference type="EMBL" id="JACGCI010000133">
    <property type="protein sequence ID" value="KAF6743880.1"/>
    <property type="molecule type" value="Genomic_DNA"/>
</dbReference>
<feature type="non-terminal residue" evidence="1">
    <location>
        <position position="535"/>
    </location>
</feature>
<comment type="caution">
    <text evidence="1">The sequence shown here is derived from an EMBL/GenBank/DDBJ whole genome shotgun (WGS) entry which is preliminary data.</text>
</comment>
<proteinExistence type="predicted"/>
<evidence type="ECO:0000313" key="2">
    <source>
        <dbReference type="Proteomes" id="UP000521943"/>
    </source>
</evidence>
<accession>A0A8H6HB91</accession>
<protein>
    <submittedName>
        <fullName evidence="1">Uncharacterized protein</fullName>
    </submittedName>
</protein>
<dbReference type="AlphaFoldDB" id="A0A8H6HB91"/>
<sequence length="535" mass="60639">ENESPQHTAPLELTSGNLDSPTLLHSAEALKNEDILTLVLLELKRLLEQDALPPASLSRWESVFASLLRISGPFFRSGIDILWNEMKSLVPAFKLLPWYNGKEYRGVETYKYTGAREWDRFSLYASRIRRLRLFSLDESIIPDSLILQLLNLHGRPEPQFPALQFIRISPKAWHVSVDGKPNQSTLLAFLPTIPLRASNLTDFKYWGPGGTELLYHITCIPTLTHLELHLKENVREDDILLLRRLEPEKLRTFVLILRPPNTITPTFIRTTQPANLFPEGLEVLSIAASGAAHRQIFSGIILSPQLLDLRLVFADPIFTHDAQTVIVTALKASPLLQILSIEHSGEDTDTFHLPTFLRNPVASEALSLASRLTKASFTHLPVWLAQSLLPSVQQAIPHWKHLTTLRFQLKFSLPHGPPQINPDSRFPDMRFLATIQQACPDLEVLEFHFDDALEGVPLHDELKEFPPLSHPLKTLEINTFEKLYSTVDLDRKVQIAVYLFVLFPGLETVDGTADAFWKDVDTLLASYQSLHDLQM</sequence>
<evidence type="ECO:0000313" key="1">
    <source>
        <dbReference type="EMBL" id="KAF6743880.1"/>
    </source>
</evidence>
<keyword evidence="2" id="KW-1185">Reference proteome</keyword>
<organism evidence="1 2">
    <name type="scientific">Ephemerocybe angulata</name>
    <dbReference type="NCBI Taxonomy" id="980116"/>
    <lineage>
        <taxon>Eukaryota</taxon>
        <taxon>Fungi</taxon>
        <taxon>Dikarya</taxon>
        <taxon>Basidiomycota</taxon>
        <taxon>Agaricomycotina</taxon>
        <taxon>Agaricomycetes</taxon>
        <taxon>Agaricomycetidae</taxon>
        <taxon>Agaricales</taxon>
        <taxon>Agaricineae</taxon>
        <taxon>Psathyrellaceae</taxon>
        <taxon>Ephemerocybe</taxon>
    </lineage>
</organism>
<dbReference type="Proteomes" id="UP000521943">
    <property type="component" value="Unassembled WGS sequence"/>
</dbReference>
<dbReference type="OrthoDB" id="3543113at2759"/>
<name>A0A8H6HB91_9AGAR</name>
<gene>
    <name evidence="1" type="ORF">DFP72DRAFT_931155</name>
</gene>